<protein>
    <recommendedName>
        <fullName evidence="7">Carboxypeptidase</fullName>
        <ecNumber evidence="7">3.4.16.-</ecNumber>
    </recommendedName>
</protein>
<dbReference type="Gene3D" id="3.40.50.1820">
    <property type="entry name" value="alpha/beta hydrolase"/>
    <property type="match status" value="1"/>
</dbReference>
<dbReference type="PANTHER" id="PTHR11802">
    <property type="entry name" value="SERINE PROTEASE FAMILY S10 SERINE CARBOXYPEPTIDASE"/>
    <property type="match status" value="1"/>
</dbReference>
<dbReference type="SUPFAM" id="SSF53474">
    <property type="entry name" value="alpha/beta-Hydrolases"/>
    <property type="match status" value="1"/>
</dbReference>
<keyword evidence="4" id="KW-0732">Signal</keyword>
<dbReference type="GO" id="GO:0006508">
    <property type="term" value="P:proteolysis"/>
    <property type="evidence" value="ECO:0007669"/>
    <property type="project" value="UniProtKB-KW"/>
</dbReference>
<dbReference type="GO" id="GO:0000324">
    <property type="term" value="C:fungal-type vacuole"/>
    <property type="evidence" value="ECO:0007669"/>
    <property type="project" value="TreeGrafter"/>
</dbReference>
<evidence type="ECO:0000256" key="2">
    <source>
        <dbReference type="ARBA" id="ARBA00022645"/>
    </source>
</evidence>
<keyword evidence="6" id="KW-0325">Glycoprotein</keyword>
<name>A0A060TBU1_BLAAD</name>
<accession>A0A060TBU1</accession>
<dbReference type="EMBL" id="HG937694">
    <property type="protein sequence ID" value="CDP38239.1"/>
    <property type="molecule type" value="Genomic_DNA"/>
</dbReference>
<evidence type="ECO:0000256" key="1">
    <source>
        <dbReference type="ARBA" id="ARBA00009431"/>
    </source>
</evidence>
<evidence type="ECO:0000256" key="4">
    <source>
        <dbReference type="ARBA" id="ARBA00022729"/>
    </source>
</evidence>
<dbReference type="EC" id="3.4.16.-" evidence="7"/>
<dbReference type="PROSITE" id="PS00560">
    <property type="entry name" value="CARBOXYPEPT_SER_HIS"/>
    <property type="match status" value="1"/>
</dbReference>
<comment type="similarity">
    <text evidence="1 7">Belongs to the peptidase S10 family.</text>
</comment>
<dbReference type="InterPro" id="IPR033124">
    <property type="entry name" value="Ser_caboxypep_his_AS"/>
</dbReference>
<dbReference type="AlphaFoldDB" id="A0A060TBU1"/>
<dbReference type="InterPro" id="IPR018202">
    <property type="entry name" value="Ser_caboxypep_ser_AS"/>
</dbReference>
<evidence type="ECO:0000256" key="7">
    <source>
        <dbReference type="RuleBase" id="RU361156"/>
    </source>
</evidence>
<proteinExistence type="inferred from homology"/>
<dbReference type="PANTHER" id="PTHR11802:SF113">
    <property type="entry name" value="SERINE CARBOXYPEPTIDASE CTSA-4.1"/>
    <property type="match status" value="1"/>
</dbReference>
<dbReference type="PRINTS" id="PR00724">
    <property type="entry name" value="CRBOXYPTASEC"/>
</dbReference>
<keyword evidence="2 7" id="KW-0121">Carboxypeptidase</keyword>
<organism evidence="8">
    <name type="scientific">Blastobotrys adeninivorans</name>
    <name type="common">Yeast</name>
    <name type="synonym">Arxula adeninivorans</name>
    <dbReference type="NCBI Taxonomy" id="409370"/>
    <lineage>
        <taxon>Eukaryota</taxon>
        <taxon>Fungi</taxon>
        <taxon>Dikarya</taxon>
        <taxon>Ascomycota</taxon>
        <taxon>Saccharomycotina</taxon>
        <taxon>Dipodascomycetes</taxon>
        <taxon>Dipodascales</taxon>
        <taxon>Trichomonascaceae</taxon>
        <taxon>Blastobotrys</taxon>
    </lineage>
</organism>
<evidence type="ECO:0000256" key="6">
    <source>
        <dbReference type="ARBA" id="ARBA00023180"/>
    </source>
</evidence>
<dbReference type="InterPro" id="IPR001563">
    <property type="entry name" value="Peptidase_S10"/>
</dbReference>
<reference evidence="8" key="1">
    <citation type="submission" date="2014-02" db="EMBL/GenBank/DDBJ databases">
        <authorList>
            <person name="Genoscope - CEA"/>
        </authorList>
    </citation>
    <scope>NUCLEOTIDE SEQUENCE</scope>
    <source>
        <strain evidence="8">LS3</strain>
    </source>
</reference>
<gene>
    <name evidence="8" type="ORF">GNLVRS02_ARAD1D30250g</name>
</gene>
<keyword evidence="5 7" id="KW-0378">Hydrolase</keyword>
<reference evidence="8" key="2">
    <citation type="submission" date="2014-06" db="EMBL/GenBank/DDBJ databases">
        <title>The complete genome of Blastobotrys (Arxula) adeninivorans LS3 - a yeast of biotechnological interest.</title>
        <authorList>
            <person name="Kunze G."/>
            <person name="Gaillardin C."/>
            <person name="Czernicka M."/>
            <person name="Durrens P."/>
            <person name="Martin T."/>
            <person name="Boer E."/>
            <person name="Gabaldon T."/>
            <person name="Cruz J."/>
            <person name="Talla E."/>
            <person name="Marck C."/>
            <person name="Goffeau A."/>
            <person name="Barbe V."/>
            <person name="Baret P."/>
            <person name="Baronian K."/>
            <person name="Beier S."/>
            <person name="Bleykasten C."/>
            <person name="Bode R."/>
            <person name="Casaregola S."/>
            <person name="Despons L."/>
            <person name="Fairhead C."/>
            <person name="Giersberg M."/>
            <person name="Gierski P."/>
            <person name="Hahnel U."/>
            <person name="Hartmann A."/>
            <person name="Jankowska D."/>
            <person name="Jubin C."/>
            <person name="Jung P."/>
            <person name="Lafontaine I."/>
            <person name="Leh-Louis V."/>
            <person name="Lemaire M."/>
            <person name="Marcet-Houben M."/>
            <person name="Mascher M."/>
            <person name="Morel G."/>
            <person name="Richard G.-F."/>
            <person name="Riechen J."/>
            <person name="Sacerdot C."/>
            <person name="Sarkar A."/>
            <person name="Savel G."/>
            <person name="Schacherer J."/>
            <person name="Sherman D."/>
            <person name="Straub M.-L."/>
            <person name="Stein N."/>
            <person name="Thierry A."/>
            <person name="Trautwein-Schult A."/>
            <person name="Westhof E."/>
            <person name="Worch S."/>
            <person name="Dujon B."/>
            <person name="Souciet J.-L."/>
            <person name="Wincker P."/>
            <person name="Scholz U."/>
            <person name="Neuveglise N."/>
        </authorList>
    </citation>
    <scope>NUCLEOTIDE SEQUENCE</scope>
    <source>
        <strain evidence="8">LS3</strain>
    </source>
</reference>
<dbReference type="PhylomeDB" id="A0A060TBU1"/>
<evidence type="ECO:0000313" key="8">
    <source>
        <dbReference type="EMBL" id="CDP38239.1"/>
    </source>
</evidence>
<evidence type="ECO:0000256" key="5">
    <source>
        <dbReference type="ARBA" id="ARBA00022801"/>
    </source>
</evidence>
<dbReference type="PROSITE" id="PS00131">
    <property type="entry name" value="CARBOXYPEPT_SER_SER"/>
    <property type="match status" value="1"/>
</dbReference>
<evidence type="ECO:0000256" key="3">
    <source>
        <dbReference type="ARBA" id="ARBA00022670"/>
    </source>
</evidence>
<sequence>MLLLPLLAAIASAEQVQSPNHPDHALNINDPSSLGIDTVKQYAGYLDVNQGQDHMFFWFFESRNDPSTDPTVLWLSGGPGCSSIGNGLLFENGPSSIVKAANGSYSTKFNDFSWNSNANMLYLDQPANTGYSYSENNVTTSAAASKDVIAFLDLFFTRFPEYAQQKFHISGESYAGHYIPVLASDIIHRQVQSPDDVYPFELESILIGNGMTDPLTQYKYYQPMACGDGGYKAVLNATTCKAMNDSIPACESKIAKCYHNPSNTSVCIEAQEVCDLTQLEPIYDDGWNPYDLREKCPETSDMCYPGVDVAAEYLNQSSVKEALGVPQWKDFESCNNTVNAQFGNAGDWMLPIQRHVEFLLKNKVPVLIYAGDKDFICNWLGNRAWTKKIDWPGAERFRATAAKPWNSTIGTAGEVTNWDIFTFLRVYNAGHLVPYDQPENALDMFKKWVLGNYAF</sequence>
<dbReference type="InterPro" id="IPR029058">
    <property type="entry name" value="AB_hydrolase_fold"/>
</dbReference>
<dbReference type="Pfam" id="PF00450">
    <property type="entry name" value="Peptidase_S10"/>
    <property type="match status" value="1"/>
</dbReference>
<keyword evidence="3 7" id="KW-0645">Protease</keyword>
<dbReference type="GO" id="GO:0004185">
    <property type="term" value="F:serine-type carboxypeptidase activity"/>
    <property type="evidence" value="ECO:0007669"/>
    <property type="project" value="UniProtKB-UniRule"/>
</dbReference>
<dbReference type="Gene3D" id="1.10.287.410">
    <property type="match status" value="1"/>
</dbReference>